<dbReference type="AlphaFoldDB" id="A0A165J7Y7"/>
<dbReference type="Proteomes" id="UP000077266">
    <property type="component" value="Unassembled WGS sequence"/>
</dbReference>
<keyword evidence="2" id="KW-1185">Reference proteome</keyword>
<sequence>MATRVGMISAFNSYAHAEHPQELKSLFPRRPSSWAHDAASLAKRISISSVLDRCVHARSPSRVTCNRRFDYRCPRELVDCGPGSHRTPKARYREILCQCRETRTYFGPRTHRLSPSPRSYNGPTAHLSYLPCGRAVRPLRIPSIILAVAWARAPTMSFCARLFYPIEMLPAACNDVYLYVLSYRY</sequence>
<evidence type="ECO:0000313" key="2">
    <source>
        <dbReference type="Proteomes" id="UP000077266"/>
    </source>
</evidence>
<protein>
    <submittedName>
        <fullName evidence="1">Uncharacterized protein</fullName>
    </submittedName>
</protein>
<name>A0A165J7Y7_EXIGL</name>
<dbReference type="InParanoid" id="A0A165J7Y7"/>
<gene>
    <name evidence="1" type="ORF">EXIGLDRAFT_748622</name>
</gene>
<organism evidence="1 2">
    <name type="scientific">Exidia glandulosa HHB12029</name>
    <dbReference type="NCBI Taxonomy" id="1314781"/>
    <lineage>
        <taxon>Eukaryota</taxon>
        <taxon>Fungi</taxon>
        <taxon>Dikarya</taxon>
        <taxon>Basidiomycota</taxon>
        <taxon>Agaricomycotina</taxon>
        <taxon>Agaricomycetes</taxon>
        <taxon>Auriculariales</taxon>
        <taxon>Exidiaceae</taxon>
        <taxon>Exidia</taxon>
    </lineage>
</organism>
<accession>A0A165J7Y7</accession>
<proteinExistence type="predicted"/>
<reference evidence="1 2" key="1">
    <citation type="journal article" date="2016" name="Mol. Biol. Evol.">
        <title>Comparative Genomics of Early-Diverging Mushroom-Forming Fungi Provides Insights into the Origins of Lignocellulose Decay Capabilities.</title>
        <authorList>
            <person name="Nagy L.G."/>
            <person name="Riley R."/>
            <person name="Tritt A."/>
            <person name="Adam C."/>
            <person name="Daum C."/>
            <person name="Floudas D."/>
            <person name="Sun H."/>
            <person name="Yadav J.S."/>
            <person name="Pangilinan J."/>
            <person name="Larsson K.H."/>
            <person name="Matsuura K."/>
            <person name="Barry K."/>
            <person name="Labutti K."/>
            <person name="Kuo R."/>
            <person name="Ohm R.A."/>
            <person name="Bhattacharya S.S."/>
            <person name="Shirouzu T."/>
            <person name="Yoshinaga Y."/>
            <person name="Martin F.M."/>
            <person name="Grigoriev I.V."/>
            <person name="Hibbett D.S."/>
        </authorList>
    </citation>
    <scope>NUCLEOTIDE SEQUENCE [LARGE SCALE GENOMIC DNA]</scope>
    <source>
        <strain evidence="1 2">HHB12029</strain>
    </source>
</reference>
<evidence type="ECO:0000313" key="1">
    <source>
        <dbReference type="EMBL" id="KZV94456.1"/>
    </source>
</evidence>
<dbReference type="EMBL" id="KV425972">
    <property type="protein sequence ID" value="KZV94456.1"/>
    <property type="molecule type" value="Genomic_DNA"/>
</dbReference>